<dbReference type="Proteomes" id="UP000438983">
    <property type="component" value="Chromosome"/>
</dbReference>
<protein>
    <submittedName>
        <fullName evidence="7">Cytochrome c oxidase assembly protein</fullName>
    </submittedName>
</protein>
<evidence type="ECO:0000256" key="6">
    <source>
        <dbReference type="SAM" id="Phobius"/>
    </source>
</evidence>
<evidence type="ECO:0000256" key="3">
    <source>
        <dbReference type="ARBA" id="ARBA00022692"/>
    </source>
</evidence>
<feature type="transmembrane region" description="Helical" evidence="6">
    <location>
        <begin position="80"/>
        <end position="100"/>
    </location>
</feature>
<feature type="transmembrane region" description="Helical" evidence="6">
    <location>
        <begin position="112"/>
        <end position="141"/>
    </location>
</feature>
<evidence type="ECO:0000313" key="7">
    <source>
        <dbReference type="EMBL" id="QGZ29380.1"/>
    </source>
</evidence>
<name>A0A6I6LK21_STUST</name>
<dbReference type="EMBL" id="CP046902">
    <property type="protein sequence ID" value="QGZ29380.1"/>
    <property type="molecule type" value="Genomic_DNA"/>
</dbReference>
<dbReference type="Pfam" id="PF09678">
    <property type="entry name" value="Caa3_CtaG"/>
    <property type="match status" value="1"/>
</dbReference>
<keyword evidence="5 6" id="KW-0472">Membrane</keyword>
<dbReference type="InterPro" id="IPR019108">
    <property type="entry name" value="Caa3_assmbl_CtaG-rel"/>
</dbReference>
<feature type="transmembrane region" description="Helical" evidence="6">
    <location>
        <begin position="42"/>
        <end position="60"/>
    </location>
</feature>
<keyword evidence="3 6" id="KW-0812">Transmembrane</keyword>
<dbReference type="OrthoDB" id="5024156at2"/>
<evidence type="ECO:0000256" key="1">
    <source>
        <dbReference type="ARBA" id="ARBA00004651"/>
    </source>
</evidence>
<keyword evidence="2" id="KW-1003">Cell membrane</keyword>
<gene>
    <name evidence="7" type="ORF">GQA94_04580</name>
</gene>
<dbReference type="RefSeq" id="WP_158186965.1">
    <property type="nucleotide sequence ID" value="NZ_CP046902.1"/>
</dbReference>
<accession>A0A6I6LK21</accession>
<feature type="transmembrane region" description="Helical" evidence="6">
    <location>
        <begin position="230"/>
        <end position="250"/>
    </location>
</feature>
<evidence type="ECO:0000256" key="4">
    <source>
        <dbReference type="ARBA" id="ARBA00022989"/>
    </source>
</evidence>
<proteinExistence type="predicted"/>
<feature type="transmembrane region" description="Helical" evidence="6">
    <location>
        <begin position="153"/>
        <end position="170"/>
    </location>
</feature>
<comment type="subcellular location">
    <subcellularLocation>
        <location evidence="1">Cell membrane</location>
        <topology evidence="1">Multi-pass membrane protein</topology>
    </subcellularLocation>
</comment>
<feature type="transmembrane region" description="Helical" evidence="6">
    <location>
        <begin position="190"/>
        <end position="210"/>
    </location>
</feature>
<organism evidence="7 8">
    <name type="scientific">Stutzerimonas stutzeri</name>
    <name type="common">Pseudomonas stutzeri</name>
    <dbReference type="NCBI Taxonomy" id="316"/>
    <lineage>
        <taxon>Bacteria</taxon>
        <taxon>Pseudomonadati</taxon>
        <taxon>Pseudomonadota</taxon>
        <taxon>Gammaproteobacteria</taxon>
        <taxon>Pseudomonadales</taxon>
        <taxon>Pseudomonadaceae</taxon>
        <taxon>Stutzerimonas</taxon>
    </lineage>
</organism>
<sequence>MTHEAHLLALAGMFVLVLLTLGLWFSYLLAARRQRRRRSAWSLWRLASFSLGCALVVLALSPAMVEWGHSDFRGHTVQHLLLGMFAPIALMLGAPGTLLLRSVSVANARRLIVLAGTLPARCLIHPVTALLLNIGALYVLYFTPLYQLSFSEPLLHVLLNLHFVLAGYLFSWSIAGPDPAPHRPGLRTRLAVLFVAVAAHSIMSKLMYAYGFPRDAGHSLTEIEVASQLMYYGGDLAELLLAVVLFAVWFRSPARPRTDLPRISTVDG</sequence>
<feature type="transmembrane region" description="Helical" evidence="6">
    <location>
        <begin position="6"/>
        <end position="30"/>
    </location>
</feature>
<evidence type="ECO:0000256" key="2">
    <source>
        <dbReference type="ARBA" id="ARBA00022475"/>
    </source>
</evidence>
<reference evidence="7 8" key="1">
    <citation type="submission" date="2019-12" db="EMBL/GenBank/DDBJ databases">
        <title>Complete genome sequence of Pseudomonas stutzeri.</title>
        <authorList>
            <person name="Lim S.R."/>
            <person name="Kim J.H."/>
        </authorList>
    </citation>
    <scope>NUCLEOTIDE SEQUENCE [LARGE SCALE GENOMIC DNA]</scope>
    <source>
        <strain evidence="7 8">PM101005</strain>
    </source>
</reference>
<keyword evidence="4 6" id="KW-1133">Transmembrane helix</keyword>
<dbReference type="GO" id="GO:0005886">
    <property type="term" value="C:plasma membrane"/>
    <property type="evidence" value="ECO:0007669"/>
    <property type="project" value="UniProtKB-SubCell"/>
</dbReference>
<dbReference type="AlphaFoldDB" id="A0A6I6LK21"/>
<evidence type="ECO:0000256" key="5">
    <source>
        <dbReference type="ARBA" id="ARBA00023136"/>
    </source>
</evidence>
<evidence type="ECO:0000313" key="8">
    <source>
        <dbReference type="Proteomes" id="UP000438983"/>
    </source>
</evidence>